<reference evidence="12 13" key="1">
    <citation type="journal article" date="2012" name="Eukaryot. Cell">
        <title>Draft genome sequence of Wickerhamomyces ciferrii NRRL Y-1031 F-60-10.</title>
        <authorList>
            <person name="Schneider J."/>
            <person name="Andrea H."/>
            <person name="Blom J."/>
            <person name="Jaenicke S."/>
            <person name="Ruckert C."/>
            <person name="Schorsch C."/>
            <person name="Szczepanowski R."/>
            <person name="Farwick M."/>
            <person name="Goesmann A."/>
            <person name="Puhler A."/>
            <person name="Schaffer S."/>
            <person name="Tauch A."/>
            <person name="Kohler T."/>
            <person name="Brinkrolf K."/>
        </authorList>
    </citation>
    <scope>NUCLEOTIDE SEQUENCE [LARGE SCALE GENOMIC DNA]</scope>
    <source>
        <strain evidence="13">ATCC 14091 / BCRC 22168 / CBS 111 / JCM 3599 / NBRC 0793 / NRRL Y-1031 F-60-10</strain>
    </source>
</reference>
<dbReference type="EMBL" id="CAIF01000178">
    <property type="protein sequence ID" value="CCH45043.1"/>
    <property type="molecule type" value="Genomic_DNA"/>
</dbReference>
<dbReference type="HOGENOM" id="CLU_015166_16_4_1"/>
<dbReference type="GO" id="GO:0031966">
    <property type="term" value="C:mitochondrial membrane"/>
    <property type="evidence" value="ECO:0007669"/>
    <property type="project" value="UniProtKB-SubCell"/>
</dbReference>
<evidence type="ECO:0000256" key="10">
    <source>
        <dbReference type="RuleBase" id="RU000488"/>
    </source>
</evidence>
<evidence type="ECO:0000313" key="13">
    <source>
        <dbReference type="Proteomes" id="UP000009328"/>
    </source>
</evidence>
<dbReference type="Pfam" id="PF00153">
    <property type="entry name" value="Mito_carr"/>
    <property type="match status" value="3"/>
</dbReference>
<comment type="caution">
    <text evidence="12">The sequence shown here is derived from an EMBL/GenBank/DDBJ whole genome shotgun (WGS) entry which is preliminary data.</text>
</comment>
<evidence type="ECO:0000256" key="4">
    <source>
        <dbReference type="ARBA" id="ARBA00022692"/>
    </source>
</evidence>
<evidence type="ECO:0000256" key="6">
    <source>
        <dbReference type="ARBA" id="ARBA00022989"/>
    </source>
</evidence>
<evidence type="ECO:0000256" key="11">
    <source>
        <dbReference type="SAM" id="Phobius"/>
    </source>
</evidence>
<dbReference type="Proteomes" id="UP000009328">
    <property type="component" value="Unassembled WGS sequence"/>
</dbReference>
<dbReference type="PROSITE" id="PS50920">
    <property type="entry name" value="SOLCAR"/>
    <property type="match status" value="3"/>
</dbReference>
<name>K0KV46_WICCF</name>
<evidence type="ECO:0000256" key="3">
    <source>
        <dbReference type="ARBA" id="ARBA00022448"/>
    </source>
</evidence>
<dbReference type="Gene3D" id="1.50.40.10">
    <property type="entry name" value="Mitochondrial carrier domain"/>
    <property type="match status" value="1"/>
</dbReference>
<comment type="similarity">
    <text evidence="2 10">Belongs to the mitochondrial carrier (TC 2.A.29) family.</text>
</comment>
<dbReference type="InterPro" id="IPR018108">
    <property type="entry name" value="MCP_transmembrane"/>
</dbReference>
<keyword evidence="7" id="KW-0496">Mitochondrion</keyword>
<feature type="transmembrane region" description="Helical" evidence="11">
    <location>
        <begin position="68"/>
        <end position="90"/>
    </location>
</feature>
<keyword evidence="8 9" id="KW-0472">Membrane</keyword>
<dbReference type="STRING" id="1206466.K0KV46"/>
<feature type="repeat" description="Solcar" evidence="9">
    <location>
        <begin position="106"/>
        <end position="198"/>
    </location>
</feature>
<feature type="repeat" description="Solcar" evidence="9">
    <location>
        <begin position="206"/>
        <end position="293"/>
    </location>
</feature>
<sequence>MSKEEQKSQAPGGWIGFVAGVASGFMKNLVGHAPDSIKVRLQTDTVKRYNGVIDCCVKTYKTQGVRGFYLGFTPPLVGWLVMDSVMLGSLHNYRRIIKRNFYPKEEKLDLKGLVGAGVLAGWTVSFIAAPIELAKVKLQTQYGSKTESKYSGPIAVIKDVYKTNGLGINGLFKGLISTLIFRTNFITWWGSYELITRGLKKNTNMNDFWINFTAGGASASAFYITAYPSDVVKSYLLADDRFNGSFKSWKLAAKEIYQTKGWKGFTKGFTPAFIRAFPANAAALAAFETVLRVTGASSSS</sequence>
<evidence type="ECO:0000256" key="2">
    <source>
        <dbReference type="ARBA" id="ARBA00006375"/>
    </source>
</evidence>
<evidence type="ECO:0000256" key="1">
    <source>
        <dbReference type="ARBA" id="ARBA00004225"/>
    </source>
</evidence>
<accession>K0KV46</accession>
<feature type="repeat" description="Solcar" evidence="9">
    <location>
        <begin position="11"/>
        <end position="96"/>
    </location>
</feature>
<feature type="transmembrane region" description="Helical" evidence="11">
    <location>
        <begin position="12"/>
        <end position="30"/>
    </location>
</feature>
<dbReference type="InterPro" id="IPR023395">
    <property type="entry name" value="MCP_dom_sf"/>
</dbReference>
<dbReference type="InParanoid" id="K0KV46"/>
<evidence type="ECO:0000256" key="8">
    <source>
        <dbReference type="ARBA" id="ARBA00023136"/>
    </source>
</evidence>
<proteinExistence type="inferred from homology"/>
<evidence type="ECO:0000256" key="9">
    <source>
        <dbReference type="PROSITE-ProRule" id="PRU00282"/>
    </source>
</evidence>
<dbReference type="GO" id="GO:1990575">
    <property type="term" value="P:mitochondrial L-ornithine transmembrane transport"/>
    <property type="evidence" value="ECO:0007669"/>
    <property type="project" value="TreeGrafter"/>
</dbReference>
<organism evidence="12 13">
    <name type="scientific">Wickerhamomyces ciferrii (strain ATCC 14091 / BCRC 22168 / CBS 111 / JCM 3599 / NBRC 0793 / NRRL Y-1031 F-60-10)</name>
    <name type="common">Yeast</name>
    <name type="synonym">Pichia ciferrii</name>
    <dbReference type="NCBI Taxonomy" id="1206466"/>
    <lineage>
        <taxon>Eukaryota</taxon>
        <taxon>Fungi</taxon>
        <taxon>Dikarya</taxon>
        <taxon>Ascomycota</taxon>
        <taxon>Saccharomycotina</taxon>
        <taxon>Saccharomycetes</taxon>
        <taxon>Phaffomycetales</taxon>
        <taxon>Wickerhamomycetaceae</taxon>
        <taxon>Wickerhamomyces</taxon>
    </lineage>
</organism>
<dbReference type="AlphaFoldDB" id="K0KV46"/>
<protein>
    <submittedName>
        <fullName evidence="12">Calcium-binding mitochondrial carrier protein</fullName>
    </submittedName>
</protein>
<comment type="subcellular location">
    <subcellularLocation>
        <location evidence="1">Mitochondrion membrane</location>
        <topology evidence="1">Multi-pass membrane protein</topology>
    </subcellularLocation>
</comment>
<keyword evidence="4 9" id="KW-0812">Transmembrane</keyword>
<dbReference type="GO" id="GO:0000064">
    <property type="term" value="F:L-ornithine transmembrane transporter activity"/>
    <property type="evidence" value="ECO:0007669"/>
    <property type="project" value="TreeGrafter"/>
</dbReference>
<evidence type="ECO:0000313" key="12">
    <source>
        <dbReference type="EMBL" id="CCH45043.1"/>
    </source>
</evidence>
<dbReference type="InterPro" id="IPR050567">
    <property type="entry name" value="Mitochondrial_Carrier"/>
</dbReference>
<dbReference type="SUPFAM" id="SSF103506">
    <property type="entry name" value="Mitochondrial carrier"/>
    <property type="match status" value="1"/>
</dbReference>
<evidence type="ECO:0000256" key="7">
    <source>
        <dbReference type="ARBA" id="ARBA00023128"/>
    </source>
</evidence>
<dbReference type="PANTHER" id="PTHR45624">
    <property type="entry name" value="MITOCHONDRIAL BASIC AMINO ACIDS TRANSPORTER-RELATED"/>
    <property type="match status" value="1"/>
</dbReference>
<gene>
    <name evidence="12" type="ORF">BN7_4621</name>
</gene>
<keyword evidence="3 10" id="KW-0813">Transport</keyword>
<dbReference type="PANTHER" id="PTHR45624:SF57">
    <property type="entry name" value="MITOCHONDRIAL SUBSTRATE CARRIER FAMILY PROTEIN L"/>
    <property type="match status" value="1"/>
</dbReference>
<keyword evidence="5" id="KW-0677">Repeat</keyword>
<evidence type="ECO:0000256" key="5">
    <source>
        <dbReference type="ARBA" id="ARBA00022737"/>
    </source>
</evidence>
<keyword evidence="6 11" id="KW-1133">Transmembrane helix</keyword>
<keyword evidence="13" id="KW-1185">Reference proteome</keyword>
<feature type="transmembrane region" description="Helical" evidence="11">
    <location>
        <begin position="110"/>
        <end position="131"/>
    </location>
</feature>
<dbReference type="eggNOG" id="KOG0758">
    <property type="taxonomic scope" value="Eukaryota"/>
</dbReference>